<dbReference type="Proteomes" id="UP000707477">
    <property type="component" value="Unassembled WGS sequence"/>
</dbReference>
<name>A0ABX1L3X7_9LACO</name>
<organism evidence="1 2">
    <name type="scientific">Levilactobacillus tujiorum</name>
    <dbReference type="NCBI Taxonomy" id="2912243"/>
    <lineage>
        <taxon>Bacteria</taxon>
        <taxon>Bacillati</taxon>
        <taxon>Bacillota</taxon>
        <taxon>Bacilli</taxon>
        <taxon>Lactobacillales</taxon>
        <taxon>Lactobacillaceae</taxon>
        <taxon>Levilactobacillus</taxon>
    </lineage>
</organism>
<keyword evidence="2" id="KW-1185">Reference proteome</keyword>
<proteinExistence type="predicted"/>
<evidence type="ECO:0000313" key="2">
    <source>
        <dbReference type="Proteomes" id="UP000707477"/>
    </source>
</evidence>
<comment type="caution">
    <text evidence="1">The sequence shown here is derived from an EMBL/GenBank/DDBJ whole genome shotgun (WGS) entry which is preliminary data.</text>
</comment>
<dbReference type="NCBIfam" id="NF047400">
    <property type="entry name" value="MazE_PemI_antitoxin"/>
    <property type="match status" value="1"/>
</dbReference>
<accession>A0ABX1L3X7</accession>
<reference evidence="1 2" key="1">
    <citation type="submission" date="2020-03" db="EMBL/GenBank/DDBJ databases">
        <authorList>
            <person name="Zhang Z."/>
            <person name="Guo Z."/>
            <person name="Hou Q."/>
            <person name="Shen X."/>
        </authorList>
    </citation>
    <scope>NUCLEOTIDE SEQUENCE [LARGE SCALE GENOMIC DNA]</scope>
    <source>
        <strain evidence="1 2">HBUAS51329</strain>
    </source>
</reference>
<evidence type="ECO:0000313" key="1">
    <source>
        <dbReference type="EMBL" id="NLR29046.1"/>
    </source>
</evidence>
<dbReference type="RefSeq" id="WP_168848883.1">
    <property type="nucleotide sequence ID" value="NZ_JAAVSD010000004.1"/>
</dbReference>
<dbReference type="EMBL" id="JAAVSD010000004">
    <property type="protein sequence ID" value="NLR29046.1"/>
    <property type="molecule type" value="Genomic_DNA"/>
</dbReference>
<gene>
    <name evidence="1" type="ORF">HEQ44_02490</name>
</gene>
<protein>
    <submittedName>
        <fullName evidence="1">Antitoxin of toxin-antitoxin stability system</fullName>
    </submittedName>
</protein>
<sequence length="76" mass="8488">MTIKARKVGNSTVLPVPSNFKVSAEYNVYQGHDGQIIYTPTAPNPFLDDKFVTTHDFSQKEAFNDRPLGTEVVDDD</sequence>